<dbReference type="Proteomes" id="UP000265566">
    <property type="component" value="Chromosome 7"/>
</dbReference>
<gene>
    <name evidence="3" type="ORF">MtrunA17_Chr7g0242041</name>
</gene>
<organism evidence="3 4">
    <name type="scientific">Medicago truncatula</name>
    <name type="common">Barrel medic</name>
    <name type="synonym">Medicago tribuloides</name>
    <dbReference type="NCBI Taxonomy" id="3880"/>
    <lineage>
        <taxon>Eukaryota</taxon>
        <taxon>Viridiplantae</taxon>
        <taxon>Streptophyta</taxon>
        <taxon>Embryophyta</taxon>
        <taxon>Tracheophyta</taxon>
        <taxon>Spermatophyta</taxon>
        <taxon>Magnoliopsida</taxon>
        <taxon>eudicotyledons</taxon>
        <taxon>Gunneridae</taxon>
        <taxon>Pentapetalae</taxon>
        <taxon>rosids</taxon>
        <taxon>fabids</taxon>
        <taxon>Fabales</taxon>
        <taxon>Fabaceae</taxon>
        <taxon>Papilionoideae</taxon>
        <taxon>50 kb inversion clade</taxon>
        <taxon>NPAAA clade</taxon>
        <taxon>Hologalegina</taxon>
        <taxon>IRL clade</taxon>
        <taxon>Trifolieae</taxon>
        <taxon>Medicago</taxon>
    </lineage>
</organism>
<evidence type="ECO:0000256" key="1">
    <source>
        <dbReference type="SAM" id="MobiDB-lite"/>
    </source>
</evidence>
<proteinExistence type="predicted"/>
<dbReference type="Gramene" id="rna40906">
    <property type="protein sequence ID" value="RHN46423.1"/>
    <property type="gene ID" value="gene40906"/>
</dbReference>
<dbReference type="InterPro" id="IPR025452">
    <property type="entry name" value="DUF4218"/>
</dbReference>
<feature type="region of interest" description="Disordered" evidence="1">
    <location>
        <begin position="207"/>
        <end position="229"/>
    </location>
</feature>
<feature type="domain" description="DUF4218" evidence="2">
    <location>
        <begin position="105"/>
        <end position="153"/>
    </location>
</feature>
<sequence length="229" mass="25736">MNIRSQLHPRIHQCNGKKYLPRACYQMTSKEKESFLEVLKNLKAPDEYLSSIPRCVQVKQRKISGLKSYDNHLLMQEFLPIAMKGCLPDKVTKVISELCNFFKELCGKVLNEHNLEGLEHRVAKTLCQLEKIFPPSFFTVMVHFLTGKLPRHASSNISSQRTNSEDRLQKVESVLGNLVAVLQMRFSDDPQINAVLQAVAQEVPDVASAPNGSIGNNQQTTSGTGSLHF</sequence>
<reference evidence="4" key="1">
    <citation type="journal article" date="2018" name="Nat. Plants">
        <title>Whole-genome landscape of Medicago truncatula symbiotic genes.</title>
        <authorList>
            <person name="Pecrix Y."/>
            <person name="Staton S.E."/>
            <person name="Sallet E."/>
            <person name="Lelandais-Briere C."/>
            <person name="Moreau S."/>
            <person name="Carrere S."/>
            <person name="Blein T."/>
            <person name="Jardinaud M.F."/>
            <person name="Latrasse D."/>
            <person name="Zouine M."/>
            <person name="Zahm M."/>
            <person name="Kreplak J."/>
            <person name="Mayjonade B."/>
            <person name="Satge C."/>
            <person name="Perez M."/>
            <person name="Cauet S."/>
            <person name="Marande W."/>
            <person name="Chantry-Darmon C."/>
            <person name="Lopez-Roques C."/>
            <person name="Bouchez O."/>
            <person name="Berard A."/>
            <person name="Debelle F."/>
            <person name="Munos S."/>
            <person name="Bendahmane A."/>
            <person name="Berges H."/>
            <person name="Niebel A."/>
            <person name="Buitink J."/>
            <person name="Frugier F."/>
            <person name="Benhamed M."/>
            <person name="Crespi M."/>
            <person name="Gouzy J."/>
            <person name="Gamas P."/>
        </authorList>
    </citation>
    <scope>NUCLEOTIDE SEQUENCE [LARGE SCALE GENOMIC DNA]</scope>
    <source>
        <strain evidence="4">cv. Jemalong A17</strain>
    </source>
</reference>
<dbReference type="PANTHER" id="PTHR48258:SF15">
    <property type="entry name" value="OS02G0543900 PROTEIN"/>
    <property type="match status" value="1"/>
</dbReference>
<comment type="caution">
    <text evidence="3">The sequence shown here is derived from an EMBL/GenBank/DDBJ whole genome shotgun (WGS) entry which is preliminary data.</text>
</comment>
<dbReference type="EMBL" id="PSQE01000007">
    <property type="protein sequence ID" value="RHN46423.1"/>
    <property type="molecule type" value="Genomic_DNA"/>
</dbReference>
<dbReference type="AlphaFoldDB" id="A0A396H126"/>
<name>A0A396H126_MEDTR</name>
<protein>
    <recommendedName>
        <fullName evidence="2">DUF4218 domain-containing protein</fullName>
    </recommendedName>
</protein>
<evidence type="ECO:0000313" key="4">
    <source>
        <dbReference type="Proteomes" id="UP000265566"/>
    </source>
</evidence>
<evidence type="ECO:0000259" key="2">
    <source>
        <dbReference type="Pfam" id="PF13960"/>
    </source>
</evidence>
<feature type="compositionally biased region" description="Polar residues" evidence="1">
    <location>
        <begin position="210"/>
        <end position="229"/>
    </location>
</feature>
<dbReference type="PANTHER" id="PTHR48258">
    <property type="entry name" value="DUF4218 DOMAIN-CONTAINING PROTEIN-RELATED"/>
    <property type="match status" value="1"/>
</dbReference>
<dbReference type="Pfam" id="PF13960">
    <property type="entry name" value="DUF4218"/>
    <property type="match status" value="1"/>
</dbReference>
<accession>A0A396H126</accession>
<evidence type="ECO:0000313" key="3">
    <source>
        <dbReference type="EMBL" id="RHN46423.1"/>
    </source>
</evidence>